<reference evidence="2 3" key="1">
    <citation type="journal article" date="2019" name="Int. J. Syst. Evol. Microbiol.">
        <title>The Global Catalogue of Microorganisms (GCM) 10K type strain sequencing project: providing services to taxonomists for standard genome sequencing and annotation.</title>
        <authorList>
            <consortium name="The Broad Institute Genomics Platform"/>
            <consortium name="The Broad Institute Genome Sequencing Center for Infectious Disease"/>
            <person name="Wu L."/>
            <person name="Ma J."/>
        </authorList>
    </citation>
    <scope>NUCLEOTIDE SEQUENCE [LARGE SCALE GENOMIC DNA]</scope>
    <source>
        <strain evidence="2 3">JCM 6238</strain>
    </source>
</reference>
<organism evidence="2 3">
    <name type="scientific">Glycomyces rutgersensis</name>
    <dbReference type="NCBI Taxonomy" id="58115"/>
    <lineage>
        <taxon>Bacteria</taxon>
        <taxon>Bacillati</taxon>
        <taxon>Actinomycetota</taxon>
        <taxon>Actinomycetes</taxon>
        <taxon>Glycomycetales</taxon>
        <taxon>Glycomycetaceae</taxon>
        <taxon>Glycomyces</taxon>
    </lineage>
</organism>
<sequence>MCRFPAFGRPKPGIPADNRLPAVIGEQDCKRYRAQGDIGSSRPLCAKGKDGKHIVSGAKGDTPDVRKGHSLGGIGPRAGRDHRALLTSAWSPDPAAATHGRRNGRRGRT</sequence>
<feature type="compositionally biased region" description="Basic residues" evidence="1">
    <location>
        <begin position="99"/>
        <end position="109"/>
    </location>
</feature>
<dbReference type="EMBL" id="BAAASX010000001">
    <property type="protein sequence ID" value="GAA2321167.1"/>
    <property type="molecule type" value="Genomic_DNA"/>
</dbReference>
<evidence type="ECO:0000313" key="2">
    <source>
        <dbReference type="EMBL" id="GAA2321167.1"/>
    </source>
</evidence>
<evidence type="ECO:0000313" key="3">
    <source>
        <dbReference type="Proteomes" id="UP001501584"/>
    </source>
</evidence>
<protein>
    <submittedName>
        <fullName evidence="2">Uncharacterized protein</fullName>
    </submittedName>
</protein>
<keyword evidence="3" id="KW-1185">Reference proteome</keyword>
<name>A0ABN3F836_9ACTN</name>
<feature type="region of interest" description="Disordered" evidence="1">
    <location>
        <begin position="55"/>
        <end position="109"/>
    </location>
</feature>
<gene>
    <name evidence="2" type="ORF">GCM10010403_08770</name>
</gene>
<comment type="caution">
    <text evidence="2">The sequence shown here is derived from an EMBL/GenBank/DDBJ whole genome shotgun (WGS) entry which is preliminary data.</text>
</comment>
<evidence type="ECO:0000256" key="1">
    <source>
        <dbReference type="SAM" id="MobiDB-lite"/>
    </source>
</evidence>
<accession>A0ABN3F836</accession>
<dbReference type="Proteomes" id="UP001501584">
    <property type="component" value="Unassembled WGS sequence"/>
</dbReference>
<proteinExistence type="predicted"/>